<keyword evidence="2" id="KW-0521">NADP</keyword>
<evidence type="ECO:0000313" key="6">
    <source>
        <dbReference type="Proteomes" id="UP000198897"/>
    </source>
</evidence>
<keyword evidence="6" id="KW-1185">Reference proteome</keyword>
<name>A0A1I2MQ71_9BACI</name>
<accession>A0A1I2MQ71</accession>
<organism evidence="5 6">
    <name type="scientific">Halobacillus alkaliphilus</name>
    <dbReference type="NCBI Taxonomy" id="396056"/>
    <lineage>
        <taxon>Bacteria</taxon>
        <taxon>Bacillati</taxon>
        <taxon>Bacillota</taxon>
        <taxon>Bacilli</taxon>
        <taxon>Bacillales</taxon>
        <taxon>Bacillaceae</taxon>
        <taxon>Halobacillus</taxon>
    </lineage>
</organism>
<keyword evidence="3" id="KW-0560">Oxidoreductase</keyword>
<evidence type="ECO:0000313" key="5">
    <source>
        <dbReference type="EMBL" id="SFF91261.1"/>
    </source>
</evidence>
<dbReference type="GO" id="GO:0016491">
    <property type="term" value="F:oxidoreductase activity"/>
    <property type="evidence" value="ECO:0007669"/>
    <property type="project" value="UniProtKB-KW"/>
</dbReference>
<dbReference type="RefSeq" id="WP_089751796.1">
    <property type="nucleotide sequence ID" value="NZ_FOOG01000013.1"/>
</dbReference>
<dbReference type="PANTHER" id="PTHR43490:SF99">
    <property type="entry name" value="SHORT-CHAIN DEHYDROGENASE_REDUCTASE"/>
    <property type="match status" value="1"/>
</dbReference>
<gene>
    <name evidence="5" type="ORF">SAMN05216353_11369</name>
</gene>
<dbReference type="InterPro" id="IPR036291">
    <property type="entry name" value="NAD(P)-bd_dom_sf"/>
</dbReference>
<dbReference type="PRINTS" id="PR00080">
    <property type="entry name" value="SDRFAMILY"/>
</dbReference>
<dbReference type="EMBL" id="FOOG01000013">
    <property type="protein sequence ID" value="SFF91261.1"/>
    <property type="molecule type" value="Genomic_DNA"/>
</dbReference>
<dbReference type="InterPro" id="IPR002347">
    <property type="entry name" value="SDR_fam"/>
</dbReference>
<dbReference type="Proteomes" id="UP000198897">
    <property type="component" value="Unassembled WGS sequence"/>
</dbReference>
<evidence type="ECO:0000256" key="3">
    <source>
        <dbReference type="ARBA" id="ARBA00023002"/>
    </source>
</evidence>
<dbReference type="SUPFAM" id="SSF51735">
    <property type="entry name" value="NAD(P)-binding Rossmann-fold domains"/>
    <property type="match status" value="1"/>
</dbReference>
<evidence type="ECO:0000256" key="1">
    <source>
        <dbReference type="ARBA" id="ARBA00006484"/>
    </source>
</evidence>
<reference evidence="6" key="1">
    <citation type="submission" date="2016-10" db="EMBL/GenBank/DDBJ databases">
        <authorList>
            <person name="Varghese N."/>
            <person name="Submissions S."/>
        </authorList>
    </citation>
    <scope>NUCLEOTIDE SEQUENCE [LARGE SCALE GENOMIC DNA]</scope>
    <source>
        <strain evidence="6">FP5</strain>
    </source>
</reference>
<comment type="similarity">
    <text evidence="1 4">Belongs to the short-chain dehydrogenases/reductases (SDR) family.</text>
</comment>
<dbReference type="Gene3D" id="3.40.50.720">
    <property type="entry name" value="NAD(P)-binding Rossmann-like Domain"/>
    <property type="match status" value="1"/>
</dbReference>
<evidence type="ECO:0000256" key="4">
    <source>
        <dbReference type="RuleBase" id="RU000363"/>
    </source>
</evidence>
<proteinExistence type="inferred from homology"/>
<dbReference type="Pfam" id="PF00106">
    <property type="entry name" value="adh_short"/>
    <property type="match status" value="1"/>
</dbReference>
<protein>
    <submittedName>
        <fullName evidence="5">NAD(P)-dependent dehydrogenase, short-chain alcohol dehydrogenase family</fullName>
    </submittedName>
</protein>
<dbReference type="PRINTS" id="PR00081">
    <property type="entry name" value="GDHRDH"/>
</dbReference>
<dbReference type="PANTHER" id="PTHR43490">
    <property type="entry name" value="(+)-NEOMENTHOL DEHYDROGENASE"/>
    <property type="match status" value="1"/>
</dbReference>
<sequence>MSKNAIVTGGNRGLGFEACRQLAQQGFKVWLGARNEDKGKKAADKLQEESLDVHYIFLDVAQPDKIGQVKDQIIEQDGKIDVLINNAGIFPDMKSSILEIDTVTFEDIHLTNYFGPYCMMSILMPVMIENNYGRIVNLGAEMGVSKAMDAPMAGAYKVSKYGLNGLTRLFAGAARRKNVKVNSVSPGWVKTDLGGEKAKREPEQAMEGILWLAQLEEDGPNGKFFRDREELGVLKD</sequence>
<dbReference type="AlphaFoldDB" id="A0A1I2MQ71"/>
<evidence type="ECO:0000256" key="2">
    <source>
        <dbReference type="ARBA" id="ARBA00022857"/>
    </source>
</evidence>
<dbReference type="OrthoDB" id="5786478at2"/>